<evidence type="ECO:0000313" key="1">
    <source>
        <dbReference type="EMBL" id="KAK7037242.1"/>
    </source>
</evidence>
<dbReference type="EMBL" id="JAYKXP010000048">
    <property type="protein sequence ID" value="KAK7037242.1"/>
    <property type="molecule type" value="Genomic_DNA"/>
</dbReference>
<protein>
    <submittedName>
        <fullName evidence="1">Uncharacterized protein</fullName>
    </submittedName>
</protein>
<proteinExistence type="predicted"/>
<reference evidence="1 2" key="1">
    <citation type="submission" date="2024-01" db="EMBL/GenBank/DDBJ databases">
        <title>A draft genome for a cacao thread blight-causing isolate of Paramarasmius palmivorus.</title>
        <authorList>
            <person name="Baruah I.K."/>
            <person name="Bukari Y."/>
            <person name="Amoako-Attah I."/>
            <person name="Meinhardt L.W."/>
            <person name="Bailey B.A."/>
            <person name="Cohen S.P."/>
        </authorList>
    </citation>
    <scope>NUCLEOTIDE SEQUENCE [LARGE SCALE GENOMIC DNA]</scope>
    <source>
        <strain evidence="1 2">GH-12</strain>
    </source>
</reference>
<keyword evidence="2" id="KW-1185">Reference proteome</keyword>
<evidence type="ECO:0000313" key="2">
    <source>
        <dbReference type="Proteomes" id="UP001383192"/>
    </source>
</evidence>
<sequence>MSQLRPSSRPDNQRFHQPTPVLSTMDDVVGYSNLLGLPVWGELYQRREVFGVSTRSVLCCWWDFAILPMHRVHVGVVREA</sequence>
<dbReference type="Proteomes" id="UP001383192">
    <property type="component" value="Unassembled WGS sequence"/>
</dbReference>
<accession>A0AAW0CEC9</accession>
<name>A0AAW0CEC9_9AGAR</name>
<comment type="caution">
    <text evidence="1">The sequence shown here is derived from an EMBL/GenBank/DDBJ whole genome shotgun (WGS) entry which is preliminary data.</text>
</comment>
<gene>
    <name evidence="1" type="ORF">VNI00_011233</name>
</gene>
<dbReference type="AlphaFoldDB" id="A0AAW0CEC9"/>
<organism evidence="1 2">
    <name type="scientific">Paramarasmius palmivorus</name>
    <dbReference type="NCBI Taxonomy" id="297713"/>
    <lineage>
        <taxon>Eukaryota</taxon>
        <taxon>Fungi</taxon>
        <taxon>Dikarya</taxon>
        <taxon>Basidiomycota</taxon>
        <taxon>Agaricomycotina</taxon>
        <taxon>Agaricomycetes</taxon>
        <taxon>Agaricomycetidae</taxon>
        <taxon>Agaricales</taxon>
        <taxon>Marasmiineae</taxon>
        <taxon>Marasmiaceae</taxon>
        <taxon>Paramarasmius</taxon>
    </lineage>
</organism>